<evidence type="ECO:0000256" key="6">
    <source>
        <dbReference type="SAM" id="MobiDB-lite"/>
    </source>
</evidence>
<dbReference type="PANTHER" id="PTHR31845">
    <property type="entry name" value="FINGER DOMAIN PROTEIN, PUTATIVE-RELATED"/>
    <property type="match status" value="1"/>
</dbReference>
<keyword evidence="9" id="KW-1185">Reference proteome</keyword>
<dbReference type="InterPro" id="IPR001138">
    <property type="entry name" value="Zn2Cys6_DnaBD"/>
</dbReference>
<evidence type="ECO:0000256" key="4">
    <source>
        <dbReference type="ARBA" id="ARBA00023163"/>
    </source>
</evidence>
<dbReference type="PANTHER" id="PTHR31845:SF17">
    <property type="entry name" value="ZN(II)2CYS6 TRANSCRIPTION FACTOR (EUROFUNG)"/>
    <property type="match status" value="1"/>
</dbReference>
<dbReference type="EMBL" id="CP099419">
    <property type="protein sequence ID" value="USW50135.1"/>
    <property type="molecule type" value="Genomic_DNA"/>
</dbReference>
<evidence type="ECO:0000256" key="3">
    <source>
        <dbReference type="ARBA" id="ARBA00023125"/>
    </source>
</evidence>
<dbReference type="GO" id="GO:0000976">
    <property type="term" value="F:transcription cis-regulatory region binding"/>
    <property type="evidence" value="ECO:0007669"/>
    <property type="project" value="TreeGrafter"/>
</dbReference>
<dbReference type="InterPro" id="IPR051089">
    <property type="entry name" value="prtT"/>
</dbReference>
<protein>
    <submittedName>
        <fullName evidence="8">Zn(2)-C6 fungal-type DNA-binding domain-containing protein</fullName>
    </submittedName>
</protein>
<evidence type="ECO:0000256" key="2">
    <source>
        <dbReference type="ARBA" id="ARBA00023015"/>
    </source>
</evidence>
<dbReference type="GO" id="GO:0005634">
    <property type="term" value="C:nucleus"/>
    <property type="evidence" value="ECO:0007669"/>
    <property type="project" value="UniProtKB-SubCell"/>
</dbReference>
<dbReference type="AlphaFoldDB" id="A0A9Q9AJE4"/>
<dbReference type="GO" id="GO:0008270">
    <property type="term" value="F:zinc ion binding"/>
    <property type="evidence" value="ECO:0007669"/>
    <property type="project" value="InterPro"/>
</dbReference>
<feature type="domain" description="Zn(2)-C6 fungal-type" evidence="7">
    <location>
        <begin position="27"/>
        <end position="59"/>
    </location>
</feature>
<keyword evidence="5" id="KW-0539">Nucleus</keyword>
<accession>A0A9Q9AJE4</accession>
<dbReference type="SUPFAM" id="SSF57701">
    <property type="entry name" value="Zn2/Cys6 DNA-binding domain"/>
    <property type="match status" value="1"/>
</dbReference>
<dbReference type="CDD" id="cd12148">
    <property type="entry name" value="fungal_TF_MHR"/>
    <property type="match status" value="1"/>
</dbReference>
<keyword evidence="4" id="KW-0804">Transcription</keyword>
<keyword evidence="2" id="KW-0805">Transcription regulation</keyword>
<feature type="region of interest" description="Disordered" evidence="6">
    <location>
        <begin position="113"/>
        <end position="167"/>
    </location>
</feature>
<dbReference type="CDD" id="cd00067">
    <property type="entry name" value="GAL4"/>
    <property type="match status" value="1"/>
</dbReference>
<dbReference type="PROSITE" id="PS50048">
    <property type="entry name" value="ZN2_CY6_FUNGAL_2"/>
    <property type="match status" value="1"/>
</dbReference>
<evidence type="ECO:0000259" key="7">
    <source>
        <dbReference type="PROSITE" id="PS50048"/>
    </source>
</evidence>
<name>A0A9Q9AJE4_9PEZI</name>
<dbReference type="PROSITE" id="PS00463">
    <property type="entry name" value="ZN2_CY6_FUNGAL_1"/>
    <property type="match status" value="1"/>
</dbReference>
<feature type="compositionally biased region" description="Polar residues" evidence="6">
    <location>
        <begin position="144"/>
        <end position="156"/>
    </location>
</feature>
<keyword evidence="3 8" id="KW-0238">DNA-binding</keyword>
<evidence type="ECO:0000256" key="1">
    <source>
        <dbReference type="ARBA" id="ARBA00004123"/>
    </source>
</evidence>
<comment type="subcellular location">
    <subcellularLocation>
        <location evidence="1">Nucleus</location>
    </subcellularLocation>
</comment>
<evidence type="ECO:0000313" key="8">
    <source>
        <dbReference type="EMBL" id="USW50135.1"/>
    </source>
</evidence>
<dbReference type="Gene3D" id="4.10.240.10">
    <property type="entry name" value="Zn(2)-C6 fungal-type DNA-binding domain"/>
    <property type="match status" value="1"/>
</dbReference>
<proteinExistence type="predicted"/>
<dbReference type="Pfam" id="PF00172">
    <property type="entry name" value="Zn_clus"/>
    <property type="match status" value="1"/>
</dbReference>
<dbReference type="SMART" id="SM00066">
    <property type="entry name" value="GAL4"/>
    <property type="match status" value="1"/>
</dbReference>
<evidence type="ECO:0000313" key="9">
    <source>
        <dbReference type="Proteomes" id="UP001056384"/>
    </source>
</evidence>
<reference evidence="8" key="1">
    <citation type="submission" date="2022-06" db="EMBL/GenBank/DDBJ databases">
        <title>Complete genome sequences of two strains of the flax pathogen Septoria linicola.</title>
        <authorList>
            <person name="Lapalu N."/>
            <person name="Simon A."/>
            <person name="Demenou B."/>
            <person name="Paumier D."/>
            <person name="Guillot M.-P."/>
            <person name="Gout L."/>
            <person name="Valade R."/>
        </authorList>
    </citation>
    <scope>NUCLEOTIDE SEQUENCE</scope>
    <source>
        <strain evidence="8">SE15195</strain>
    </source>
</reference>
<gene>
    <name evidence="8" type="ORF">Slin15195_G034540</name>
</gene>
<organism evidence="8 9">
    <name type="scientific">Septoria linicola</name>
    <dbReference type="NCBI Taxonomy" id="215465"/>
    <lineage>
        <taxon>Eukaryota</taxon>
        <taxon>Fungi</taxon>
        <taxon>Dikarya</taxon>
        <taxon>Ascomycota</taxon>
        <taxon>Pezizomycotina</taxon>
        <taxon>Dothideomycetes</taxon>
        <taxon>Dothideomycetidae</taxon>
        <taxon>Mycosphaerellales</taxon>
        <taxon>Mycosphaerellaceae</taxon>
        <taxon>Septoria</taxon>
    </lineage>
</organism>
<sequence>MSSAQKRKRSDVQDGAEDHQTKRLSAACTQCRKQKIKCEIKNDQLPCSRCHRRGLSCVLHAAQRQSVADHRQTRLLSQDLVHIHSTIQQICDHLQLQPPQALISRGDEVSRADAVDNAESEEDNACGLSPPASPSVAQAPIDTYLTSANRVSTPNGESPARPRRRDSDRLDLVSKGIVTQEAAERLVELYLRRFDRFLYGIASQYRDFEQVRQASPTLLAAMCAVSALHDSTYGDVFEACNKEFRALISAALFEKRDLEHIRALCIASFWLPDASRILISDAARRAADCRLHRHFVRLTQYAKIEGAITARFSDQQDARDKIRLWYLLYVCDQHLAILHNRDSILSSEKDAIEKREHFLGDAPAPNDDVRLMSQVSLLVIMSQIKLTFGSEQSKPLLRSSSVQLMHFARELDQWFADWSPRFEHDHHIGGFPIAGLTMHFQFARLYLAHHVFRGLKSEPIPQHFMTAANAARGAAVTIFKMVVENEDFQHNIVGMPHYFHIMISFAAQFLIELCTKYYEQLGVEAQDDLHKVSAALALFARTTTRPQHPIARVTTGLMRKLNKCTEKLGIASVLTASPFDASDYATVGDTTTDRFDLFRPDSSVDLDIIGRLPNDFMFADFADFSFAGSNLGYTG</sequence>
<dbReference type="Proteomes" id="UP001056384">
    <property type="component" value="Chromosome 2"/>
</dbReference>
<dbReference type="InterPro" id="IPR036864">
    <property type="entry name" value="Zn2-C6_fun-type_DNA-bd_sf"/>
</dbReference>
<evidence type="ECO:0000256" key="5">
    <source>
        <dbReference type="ARBA" id="ARBA00023242"/>
    </source>
</evidence>
<dbReference type="GO" id="GO:0000981">
    <property type="term" value="F:DNA-binding transcription factor activity, RNA polymerase II-specific"/>
    <property type="evidence" value="ECO:0007669"/>
    <property type="project" value="InterPro"/>
</dbReference>